<dbReference type="EMBL" id="MU842826">
    <property type="protein sequence ID" value="KAK2032902.1"/>
    <property type="molecule type" value="Genomic_DNA"/>
</dbReference>
<feature type="compositionally biased region" description="Low complexity" evidence="1">
    <location>
        <begin position="484"/>
        <end position="535"/>
    </location>
</feature>
<feature type="domain" description="GH18" evidence="3">
    <location>
        <begin position="35"/>
        <end position="344"/>
    </location>
</feature>
<feature type="chain" id="PRO_5042009434" evidence="2">
    <location>
        <begin position="21"/>
        <end position="875"/>
    </location>
</feature>
<organism evidence="4 5">
    <name type="scientific">Colletotrichum zoysiae</name>
    <dbReference type="NCBI Taxonomy" id="1216348"/>
    <lineage>
        <taxon>Eukaryota</taxon>
        <taxon>Fungi</taxon>
        <taxon>Dikarya</taxon>
        <taxon>Ascomycota</taxon>
        <taxon>Pezizomycotina</taxon>
        <taxon>Sordariomycetes</taxon>
        <taxon>Hypocreomycetidae</taxon>
        <taxon>Glomerellales</taxon>
        <taxon>Glomerellaceae</taxon>
        <taxon>Colletotrichum</taxon>
        <taxon>Colletotrichum graminicola species complex</taxon>
    </lineage>
</organism>
<evidence type="ECO:0000259" key="3">
    <source>
        <dbReference type="PROSITE" id="PS51910"/>
    </source>
</evidence>
<dbReference type="InterPro" id="IPR050542">
    <property type="entry name" value="Glycosyl_Hydrlase18_Chitinase"/>
</dbReference>
<dbReference type="PROSITE" id="PS51910">
    <property type="entry name" value="GH18_2"/>
    <property type="match status" value="1"/>
</dbReference>
<feature type="region of interest" description="Disordered" evidence="1">
    <location>
        <begin position="401"/>
        <end position="427"/>
    </location>
</feature>
<evidence type="ECO:0000313" key="5">
    <source>
        <dbReference type="Proteomes" id="UP001232148"/>
    </source>
</evidence>
<dbReference type="GO" id="GO:0005975">
    <property type="term" value="P:carbohydrate metabolic process"/>
    <property type="evidence" value="ECO:0007669"/>
    <property type="project" value="InterPro"/>
</dbReference>
<dbReference type="InterPro" id="IPR001223">
    <property type="entry name" value="Glyco_hydro18_cat"/>
</dbReference>
<comment type="caution">
    <text evidence="4">The sequence shown here is derived from an EMBL/GenBank/DDBJ whole genome shotgun (WGS) entry which is preliminary data.</text>
</comment>
<name>A0AAD9HRE9_9PEZI</name>
<keyword evidence="2" id="KW-0732">Signal</keyword>
<sequence>MLFFNKSFLAIAAAVGPAIAHFPSQPQTKAPSAVGGLNLYWGQYGDPSDRLASYCDAPGVTFVSLSFVTYSPKNSGGYPGTNFAGHCGGEVFYKNPKTGEDTKLITNCEYIKQDIKHCQTRGIKVLLAIGGWCPAEGPCSYDIDTDEQGQEFGELLHKTFGPHDPNWTGPRPFDISSTEHVSVDGFDFDLEFKYPNQKPWIKMVEKLRSVGIYHISAAPQCPTSDTWFQLKELIYNAQFDSLFIQFYNNPGCQVSDTPNYDDWETVISQTSKSKDAKLYLGVLAHPDAGWNGYVSPSKIKELICKYKSKPHFGGVSIWDATRGVMNQVNGQAFHEAVADALQYGCDPIPPKTSTTVVSTSTSTSSLVSATSSAVVSTTSLSTTSSAVVSTTSSAVVSTTSSASFSSSSDSPSSSHSASASASSLSSLSSDPVSLSATATATATASASTTASASASSSASVSASTSASASHSVSDSASASASATASVSGPVSAPGSASASASASASGSATHSDTITSLSSSASASASATKSATASDTCEEDDEDFPTTTLSNSHSATGVVTSSITGFANVTKTATGSASFTGSGSVTGSAAGPATSSITGSATGSASVTESAKNTLTSSEELVTSTVYTTKVTTVTSCKPEVPCTKGQVVTETVPWYTTVCPATATSSAAAVPTTTAPPPPPQWTTSTVYTTKTYTITSCAPDVPYCPVGQITTKVVAAYTTVCPYTSTTPAAGGSGGSKPSGGAHTPPKPSADVPHPPRPTDEVPKPPSAFSQAGENPSGDVPHPPKPTGEVSKPPVSNGGDKPVYTTLTAPVTVGKYNTTIPGTGASYKPTPTGGFPSYTTAAPVPSKPVEAGAGKMGGFGVAGLAAVAAALLL</sequence>
<feature type="compositionally biased region" description="Pro residues" evidence="1">
    <location>
        <begin position="747"/>
        <end position="758"/>
    </location>
</feature>
<evidence type="ECO:0000256" key="2">
    <source>
        <dbReference type="SAM" id="SignalP"/>
    </source>
</evidence>
<dbReference type="PANTHER" id="PTHR45708">
    <property type="entry name" value="ENDOCHITINASE"/>
    <property type="match status" value="1"/>
</dbReference>
<dbReference type="Gene3D" id="3.20.20.80">
    <property type="entry name" value="Glycosidases"/>
    <property type="match status" value="1"/>
</dbReference>
<feature type="compositionally biased region" description="Polar residues" evidence="1">
    <location>
        <begin position="545"/>
        <end position="554"/>
    </location>
</feature>
<proteinExistence type="predicted"/>
<feature type="region of interest" description="Disordered" evidence="1">
    <location>
        <begin position="729"/>
        <end position="806"/>
    </location>
</feature>
<dbReference type="PANTHER" id="PTHR45708:SF47">
    <property type="entry name" value="ENDOCHITINASE A"/>
    <property type="match status" value="1"/>
</dbReference>
<dbReference type="Pfam" id="PF00704">
    <property type="entry name" value="Glyco_hydro_18"/>
    <property type="match status" value="1"/>
</dbReference>
<feature type="region of interest" description="Disordered" evidence="1">
    <location>
        <begin position="575"/>
        <end position="603"/>
    </location>
</feature>
<dbReference type="GO" id="GO:0004568">
    <property type="term" value="F:chitinase activity"/>
    <property type="evidence" value="ECO:0007669"/>
    <property type="project" value="TreeGrafter"/>
</dbReference>
<keyword evidence="5" id="KW-1185">Reference proteome</keyword>
<dbReference type="SUPFAM" id="SSF51445">
    <property type="entry name" value="(Trans)glycosidases"/>
    <property type="match status" value="1"/>
</dbReference>
<protein>
    <submittedName>
        <fullName evidence="4">Glycoside hydrolase</fullName>
    </submittedName>
</protein>
<keyword evidence="4" id="KW-0378">Hydrolase</keyword>
<dbReference type="Proteomes" id="UP001232148">
    <property type="component" value="Unassembled WGS sequence"/>
</dbReference>
<reference evidence="4" key="1">
    <citation type="submission" date="2021-06" db="EMBL/GenBank/DDBJ databases">
        <title>Comparative genomics, transcriptomics and evolutionary studies reveal genomic signatures of adaptation to plant cell wall in hemibiotrophic fungi.</title>
        <authorList>
            <consortium name="DOE Joint Genome Institute"/>
            <person name="Baroncelli R."/>
            <person name="Diaz J.F."/>
            <person name="Benocci T."/>
            <person name="Peng M."/>
            <person name="Battaglia E."/>
            <person name="Haridas S."/>
            <person name="Andreopoulos W."/>
            <person name="Labutti K."/>
            <person name="Pangilinan J."/>
            <person name="Floch G.L."/>
            <person name="Makela M.R."/>
            <person name="Henrissat B."/>
            <person name="Grigoriev I.V."/>
            <person name="Crouch J.A."/>
            <person name="De Vries R.P."/>
            <person name="Sukno S.A."/>
            <person name="Thon M.R."/>
        </authorList>
    </citation>
    <scope>NUCLEOTIDE SEQUENCE</scope>
    <source>
        <strain evidence="4">MAFF235873</strain>
    </source>
</reference>
<accession>A0AAD9HRE9</accession>
<evidence type="ECO:0000313" key="4">
    <source>
        <dbReference type="EMBL" id="KAK2032902.1"/>
    </source>
</evidence>
<dbReference type="InterPro" id="IPR017853">
    <property type="entry name" value="GH"/>
</dbReference>
<feature type="signal peptide" evidence="2">
    <location>
        <begin position="1"/>
        <end position="20"/>
    </location>
</feature>
<dbReference type="GO" id="GO:0005576">
    <property type="term" value="C:extracellular region"/>
    <property type="evidence" value="ECO:0007669"/>
    <property type="project" value="TreeGrafter"/>
</dbReference>
<evidence type="ECO:0000256" key="1">
    <source>
        <dbReference type="SAM" id="MobiDB-lite"/>
    </source>
</evidence>
<gene>
    <name evidence="4" type="ORF">LX32DRAFT_582058</name>
</gene>
<feature type="region of interest" description="Disordered" evidence="1">
    <location>
        <begin position="484"/>
        <end position="554"/>
    </location>
</feature>
<dbReference type="AlphaFoldDB" id="A0AAD9HRE9"/>